<evidence type="ECO:0000313" key="3">
    <source>
        <dbReference type="EMBL" id="OEL22255.1"/>
    </source>
</evidence>
<organism evidence="3 4">
    <name type="scientific">Dichanthelium oligosanthes</name>
    <dbReference type="NCBI Taxonomy" id="888268"/>
    <lineage>
        <taxon>Eukaryota</taxon>
        <taxon>Viridiplantae</taxon>
        <taxon>Streptophyta</taxon>
        <taxon>Embryophyta</taxon>
        <taxon>Tracheophyta</taxon>
        <taxon>Spermatophyta</taxon>
        <taxon>Magnoliopsida</taxon>
        <taxon>Liliopsida</taxon>
        <taxon>Poales</taxon>
        <taxon>Poaceae</taxon>
        <taxon>PACMAD clade</taxon>
        <taxon>Panicoideae</taxon>
        <taxon>Panicodae</taxon>
        <taxon>Paniceae</taxon>
        <taxon>Dichantheliinae</taxon>
        <taxon>Dichanthelium</taxon>
    </lineage>
</organism>
<reference evidence="3 4" key="1">
    <citation type="submission" date="2016-09" db="EMBL/GenBank/DDBJ databases">
        <title>The draft genome of Dichanthelium oligosanthes: A C3 panicoid grass species.</title>
        <authorList>
            <person name="Studer A.J."/>
            <person name="Schnable J.C."/>
            <person name="Brutnell T.P."/>
        </authorList>
    </citation>
    <scope>NUCLEOTIDE SEQUENCE [LARGE SCALE GENOMIC DNA]</scope>
    <source>
        <strain evidence="4">cv. Kellogg 1175</strain>
        <tissue evidence="3">Leaf</tissue>
    </source>
</reference>
<dbReference type="GO" id="GO:0035251">
    <property type="term" value="F:UDP-glucosyltransferase activity"/>
    <property type="evidence" value="ECO:0007669"/>
    <property type="project" value="InterPro"/>
</dbReference>
<dbReference type="STRING" id="888268.A0A1E5VB53"/>
<evidence type="ECO:0000256" key="2">
    <source>
        <dbReference type="ARBA" id="ARBA00022676"/>
    </source>
</evidence>
<comment type="caution">
    <text evidence="3">The sequence shown here is derived from an EMBL/GenBank/DDBJ whole genome shotgun (WGS) entry which is preliminary data.</text>
</comment>
<gene>
    <name evidence="3" type="ORF">BAE44_0016721</name>
</gene>
<evidence type="ECO:0000313" key="4">
    <source>
        <dbReference type="Proteomes" id="UP000095767"/>
    </source>
</evidence>
<keyword evidence="2" id="KW-0328">Glycosyltransferase</keyword>
<keyword evidence="3" id="KW-0808">Transferase</keyword>
<dbReference type="AlphaFoldDB" id="A0A1E5VB53"/>
<proteinExistence type="inferred from homology"/>
<sequence>MQWLEAQPARSVVYVSFGSRKAISPDQLRELVAGLEASDHRFLWVVKSTVVDRDDAAELGDLLGDDGFLEQYSTEQLIKEVENSVAEFKQYNQDYDEDNIEQQVHLAYQKDEH</sequence>
<dbReference type="Gene3D" id="3.40.50.2000">
    <property type="entry name" value="Glycogen Phosphorylase B"/>
    <property type="match status" value="1"/>
</dbReference>
<dbReference type="PANTHER" id="PTHR48048">
    <property type="entry name" value="GLYCOSYLTRANSFERASE"/>
    <property type="match status" value="1"/>
</dbReference>
<dbReference type="SUPFAM" id="SSF53756">
    <property type="entry name" value="UDP-Glycosyltransferase/glycogen phosphorylase"/>
    <property type="match status" value="1"/>
</dbReference>
<dbReference type="OrthoDB" id="5835829at2759"/>
<dbReference type="PANTHER" id="PTHR48048:SF76">
    <property type="entry name" value="UDP-GLYCOSYLTRANSFERASE 708D1-LIKE"/>
    <property type="match status" value="1"/>
</dbReference>
<keyword evidence="4" id="KW-1185">Reference proteome</keyword>
<protein>
    <submittedName>
        <fullName evidence="3">UDP-glucose:2-hydroxyflavanone C-glucosyltransferase</fullName>
    </submittedName>
</protein>
<evidence type="ECO:0000256" key="1">
    <source>
        <dbReference type="ARBA" id="ARBA00009995"/>
    </source>
</evidence>
<comment type="similarity">
    <text evidence="1">Belongs to the UDP-glycosyltransferase family.</text>
</comment>
<dbReference type="EMBL" id="LWDX02045814">
    <property type="protein sequence ID" value="OEL22255.1"/>
    <property type="molecule type" value="Genomic_DNA"/>
</dbReference>
<accession>A0A1E5VB53</accession>
<dbReference type="InterPro" id="IPR050481">
    <property type="entry name" value="UDP-glycosyltransf_plant"/>
</dbReference>
<name>A0A1E5VB53_9POAL</name>
<dbReference type="Proteomes" id="UP000095767">
    <property type="component" value="Unassembled WGS sequence"/>
</dbReference>